<dbReference type="EMBL" id="QHJQ01000002">
    <property type="protein sequence ID" value="PXA04916.1"/>
    <property type="molecule type" value="Genomic_DNA"/>
</dbReference>
<accession>A0A317ZH99</accession>
<evidence type="ECO:0000313" key="4">
    <source>
        <dbReference type="Proteomes" id="UP000247099"/>
    </source>
</evidence>
<keyword evidence="2" id="KW-1133">Transmembrane helix</keyword>
<keyword evidence="2" id="KW-0472">Membrane</keyword>
<comment type="caution">
    <text evidence="3">The sequence shown here is derived from an EMBL/GenBank/DDBJ whole genome shotgun (WGS) entry which is preliminary data.</text>
</comment>
<feature type="region of interest" description="Disordered" evidence="1">
    <location>
        <begin position="408"/>
        <end position="430"/>
    </location>
</feature>
<reference evidence="3 4" key="1">
    <citation type="submission" date="2018-05" db="EMBL/GenBank/DDBJ databases">
        <title>Coraliomargarita sinensis sp. nov., isolated from a marine solar saltern.</title>
        <authorList>
            <person name="Zhou L.Y."/>
        </authorList>
    </citation>
    <scope>NUCLEOTIDE SEQUENCE [LARGE SCALE GENOMIC DNA]</scope>
    <source>
        <strain evidence="3 4">WN38</strain>
    </source>
</reference>
<protein>
    <recommendedName>
        <fullName evidence="5">Protein BatD</fullName>
    </recommendedName>
</protein>
<keyword evidence="4" id="KW-1185">Reference proteome</keyword>
<dbReference type="RefSeq" id="WP_110129917.1">
    <property type="nucleotide sequence ID" value="NZ_QHJQ01000002.1"/>
</dbReference>
<feature type="transmembrane region" description="Helical" evidence="2">
    <location>
        <begin position="465"/>
        <end position="485"/>
    </location>
</feature>
<gene>
    <name evidence="3" type="ORF">DDZ13_02830</name>
</gene>
<organism evidence="3 4">
    <name type="scientific">Coraliomargarita sinensis</name>
    <dbReference type="NCBI Taxonomy" id="2174842"/>
    <lineage>
        <taxon>Bacteria</taxon>
        <taxon>Pseudomonadati</taxon>
        <taxon>Verrucomicrobiota</taxon>
        <taxon>Opitutia</taxon>
        <taxon>Puniceicoccales</taxon>
        <taxon>Coraliomargaritaceae</taxon>
        <taxon>Coraliomargarita</taxon>
    </lineage>
</organism>
<dbReference type="InParanoid" id="A0A317ZH99"/>
<sequence length="599" mass="66180">MRLLSIFTIILATFPAALLAEIQVTARFNPPRIALGDRTQYVIEVSETSDRSQPEVERITSLPIPESNKLELRNGRTSKSQQTRIVNGAAEYSVTQSLIIDASAPGVGDFTIPAYTFEYKGQRLRVPAATLKVLERSADAGPSRDELIFLKADLPEKLYVGQMVALDLKLYVGEEAQLRGLNSFDRSADGFTISELPEDYREGVEMVKGRRYRTLTWPLTLTPIQTGEQALSFQFALTARLPGQNNNRDRFGRSPLGSSLFDDFFGRSERINVYTDALSIDVLPLPEEGQPESFSGAIGDIAMEVGTDSDTTAQGEPIMLSVVLKGSGNFERITGPSFADSDDWKHYDPETQFEPADSLGLTGSQRFDYVFVPQRPGKLSIPETRFSYFDPEQEEYVELTAPPIPVEVSPAKNNFSPTPPPPTRGTPEPDLQLSKALSSEEALLTLDYRPKEPRPVGYGILRSPVFIGLNILAGLLIAAGATLLYRNRRHRQDPRYALRAEAKQALKAARQGYLEALRADDAETFYKQGELAVRHAATVKTGRSMQSAESAQIEALLSGQAAEDCRAFFETANAHRFGGNAEKAYTDAQQQIERILKAL</sequence>
<dbReference type="InterPro" id="IPR025738">
    <property type="entry name" value="BatD"/>
</dbReference>
<keyword evidence="2" id="KW-0812">Transmembrane</keyword>
<dbReference type="PANTHER" id="PTHR40940:SF2">
    <property type="entry name" value="BATD"/>
    <property type="match status" value="1"/>
</dbReference>
<proteinExistence type="predicted"/>
<evidence type="ECO:0000313" key="3">
    <source>
        <dbReference type="EMBL" id="PXA04916.1"/>
    </source>
</evidence>
<dbReference type="OrthoDB" id="180318at2"/>
<dbReference type="Proteomes" id="UP000247099">
    <property type="component" value="Unassembled WGS sequence"/>
</dbReference>
<dbReference type="PANTHER" id="PTHR40940">
    <property type="entry name" value="PROTEIN BATD-RELATED"/>
    <property type="match status" value="1"/>
</dbReference>
<evidence type="ECO:0000256" key="2">
    <source>
        <dbReference type="SAM" id="Phobius"/>
    </source>
</evidence>
<dbReference type="AlphaFoldDB" id="A0A317ZH99"/>
<evidence type="ECO:0000256" key="1">
    <source>
        <dbReference type="SAM" id="MobiDB-lite"/>
    </source>
</evidence>
<evidence type="ECO:0008006" key="5">
    <source>
        <dbReference type="Google" id="ProtNLM"/>
    </source>
</evidence>
<dbReference type="Pfam" id="PF13584">
    <property type="entry name" value="BatD"/>
    <property type="match status" value="2"/>
</dbReference>
<name>A0A317ZH99_9BACT</name>